<dbReference type="PANTHER" id="PTHR35525:SF3">
    <property type="entry name" value="BLL6575 PROTEIN"/>
    <property type="match status" value="1"/>
</dbReference>
<feature type="domain" description="Zinc finger CGNR" evidence="1">
    <location>
        <begin position="144"/>
        <end position="187"/>
    </location>
</feature>
<dbReference type="InterPro" id="IPR021005">
    <property type="entry name" value="Znf_CGNR"/>
</dbReference>
<dbReference type="InterPro" id="IPR010852">
    <property type="entry name" value="ABATE"/>
</dbReference>
<gene>
    <name evidence="2" type="ORF">BWR60_21495</name>
</gene>
<dbReference type="Pfam" id="PF07336">
    <property type="entry name" value="ABATE"/>
    <property type="match status" value="1"/>
</dbReference>
<dbReference type="Pfam" id="PF11706">
    <property type="entry name" value="zf-CGNR"/>
    <property type="match status" value="1"/>
</dbReference>
<dbReference type="Proteomes" id="UP000196655">
    <property type="component" value="Unassembled WGS sequence"/>
</dbReference>
<evidence type="ECO:0000259" key="1">
    <source>
        <dbReference type="Pfam" id="PF11706"/>
    </source>
</evidence>
<evidence type="ECO:0000313" key="2">
    <source>
        <dbReference type="EMBL" id="OWJ65063.1"/>
    </source>
</evidence>
<dbReference type="Gene3D" id="1.10.3300.10">
    <property type="entry name" value="Jann2411-like domain"/>
    <property type="match status" value="1"/>
</dbReference>
<dbReference type="RefSeq" id="WP_088153064.1">
    <property type="nucleotide sequence ID" value="NZ_NHON01000044.1"/>
</dbReference>
<sequence>MPCEHPSEPQLVGGFACLDFCNTVSGWDGPGPRERAGTPAALAAWCARVFGETPRIDAAGWARLIRLRATLHAVLDAMATRADPPAEAVAELQAEVAEAAARRRLTVTAAGGAWRDAPPADGTAVRHRLAMDALDLLLQGEPARLKRCAGHDCAWLFYDRSKNASRRWCLMADCGTSDKVRRFRQRQRSGDAV</sequence>
<name>A0A211ZIJ5_9PROT</name>
<dbReference type="STRING" id="1122125.GCA_000423185_01499"/>
<dbReference type="InterPro" id="IPR023286">
    <property type="entry name" value="ABATE_dom_sf"/>
</dbReference>
<dbReference type="PANTHER" id="PTHR35525">
    <property type="entry name" value="BLL6575 PROTEIN"/>
    <property type="match status" value="1"/>
</dbReference>
<dbReference type="OrthoDB" id="9808437at2"/>
<accession>A0A211ZIJ5</accession>
<evidence type="ECO:0000313" key="3">
    <source>
        <dbReference type="Proteomes" id="UP000196655"/>
    </source>
</evidence>
<protein>
    <recommendedName>
        <fullName evidence="1">Zinc finger CGNR domain-containing protein</fullName>
    </recommendedName>
</protein>
<dbReference type="SUPFAM" id="SSF160904">
    <property type="entry name" value="Jann2411-like"/>
    <property type="match status" value="1"/>
</dbReference>
<keyword evidence="3" id="KW-1185">Reference proteome</keyword>
<organism evidence="2 3">
    <name type="scientific">Inquilinus limosus</name>
    <dbReference type="NCBI Taxonomy" id="171674"/>
    <lineage>
        <taxon>Bacteria</taxon>
        <taxon>Pseudomonadati</taxon>
        <taxon>Pseudomonadota</taxon>
        <taxon>Alphaproteobacteria</taxon>
        <taxon>Rhodospirillales</taxon>
        <taxon>Rhodospirillaceae</taxon>
        <taxon>Inquilinus</taxon>
    </lineage>
</organism>
<proteinExistence type="predicted"/>
<dbReference type="EMBL" id="NHON01000044">
    <property type="protein sequence ID" value="OWJ65063.1"/>
    <property type="molecule type" value="Genomic_DNA"/>
</dbReference>
<reference evidence="3" key="1">
    <citation type="submission" date="2017-05" db="EMBL/GenBank/DDBJ databases">
        <authorList>
            <person name="Macchi M."/>
            <person name="Festa S."/>
            <person name="Coppotelli B.M."/>
            <person name="Morelli I.S."/>
        </authorList>
    </citation>
    <scope>NUCLEOTIDE SEQUENCE [LARGE SCALE GENOMIC DNA]</scope>
    <source>
        <strain evidence="3">I</strain>
    </source>
</reference>
<comment type="caution">
    <text evidence="2">The sequence shown here is derived from an EMBL/GenBank/DDBJ whole genome shotgun (WGS) entry which is preliminary data.</text>
</comment>
<dbReference type="AlphaFoldDB" id="A0A211ZIJ5"/>